<reference evidence="4" key="1">
    <citation type="journal article" date="2013" name="Genome Announc.">
        <title>Draft Genome Sequence of Loktanella cinnabarina LL-001T, Isolated from Deep-Sea Floor Sediment.</title>
        <authorList>
            <person name="Nishi S."/>
            <person name="Tsubouchi T."/>
            <person name="Takaki Y."/>
            <person name="Koyanagi R."/>
            <person name="Satoh N."/>
            <person name="Maruyama T."/>
            <person name="Hatada Y."/>
        </authorList>
    </citation>
    <scope>NUCLEOTIDE SEQUENCE [LARGE SCALE GENOMIC DNA]</scope>
    <source>
        <strain evidence="4">LL-001</strain>
    </source>
</reference>
<keyword evidence="1" id="KW-0479">Metal-binding</keyword>
<dbReference type="PANTHER" id="PTHR11845:SF13">
    <property type="entry name" value="5'-DEOXYNUCLEOTIDASE HDDC2"/>
    <property type="match status" value="1"/>
</dbReference>
<comment type="caution">
    <text evidence="4">The sequence shown here is derived from an EMBL/GenBank/DDBJ whole genome shotgun (WGS) entry which is preliminary data.</text>
</comment>
<gene>
    <name evidence="4" type="ORF">MBELCI_0901</name>
</gene>
<dbReference type="Pfam" id="PF13023">
    <property type="entry name" value="HD_3"/>
    <property type="match status" value="1"/>
</dbReference>
<evidence type="ECO:0000313" key="4">
    <source>
        <dbReference type="EMBL" id="GAD54849.1"/>
    </source>
</evidence>
<dbReference type="STRING" id="1337093.MBELCI_0901"/>
<dbReference type="InterPro" id="IPR006674">
    <property type="entry name" value="HD_domain"/>
</dbReference>
<protein>
    <submittedName>
        <fullName evidence="4">HD domain protein</fullName>
    </submittedName>
</protein>
<dbReference type="Gene3D" id="1.10.3210.10">
    <property type="entry name" value="Hypothetical protein af1432"/>
    <property type="match status" value="1"/>
</dbReference>
<evidence type="ECO:0000259" key="3">
    <source>
        <dbReference type="Pfam" id="PF13023"/>
    </source>
</evidence>
<evidence type="ECO:0000256" key="1">
    <source>
        <dbReference type="ARBA" id="ARBA00022723"/>
    </source>
</evidence>
<keyword evidence="2" id="KW-0378">Hydrolase</keyword>
<dbReference type="PANTHER" id="PTHR11845">
    <property type="entry name" value="5'-DEOXYNUCLEOTIDASE HDDC2"/>
    <property type="match status" value="1"/>
</dbReference>
<dbReference type="EMBL" id="BATB01000007">
    <property type="protein sequence ID" value="GAD54849.1"/>
    <property type="molecule type" value="Genomic_DNA"/>
</dbReference>
<keyword evidence="5" id="KW-1185">Reference proteome</keyword>
<name>U3AB18_9RHOB</name>
<dbReference type="GO" id="GO:0002953">
    <property type="term" value="F:5'-deoxynucleotidase activity"/>
    <property type="evidence" value="ECO:0007669"/>
    <property type="project" value="InterPro"/>
</dbReference>
<dbReference type="SUPFAM" id="SSF109604">
    <property type="entry name" value="HD-domain/PDEase-like"/>
    <property type="match status" value="1"/>
</dbReference>
<dbReference type="Proteomes" id="UP000016566">
    <property type="component" value="Unassembled WGS sequence"/>
</dbReference>
<feature type="domain" description="HD" evidence="3">
    <location>
        <begin position="14"/>
        <end position="177"/>
    </location>
</feature>
<organism evidence="4 5">
    <name type="scientific">Limimaricola cinnabarinus LL-001</name>
    <dbReference type="NCBI Taxonomy" id="1337093"/>
    <lineage>
        <taxon>Bacteria</taxon>
        <taxon>Pseudomonadati</taxon>
        <taxon>Pseudomonadota</taxon>
        <taxon>Alphaproteobacteria</taxon>
        <taxon>Rhodobacterales</taxon>
        <taxon>Paracoccaceae</taxon>
        <taxon>Limimaricola</taxon>
    </lineage>
</organism>
<dbReference type="eggNOG" id="COG1896">
    <property type="taxonomic scope" value="Bacteria"/>
</dbReference>
<dbReference type="GO" id="GO:0005737">
    <property type="term" value="C:cytoplasm"/>
    <property type="evidence" value="ECO:0007669"/>
    <property type="project" value="TreeGrafter"/>
</dbReference>
<proteinExistence type="predicted"/>
<evidence type="ECO:0000313" key="5">
    <source>
        <dbReference type="Proteomes" id="UP000016566"/>
    </source>
</evidence>
<sequence length="197" mass="21925">MSRLDAQLAFLGEADRLKSVLRATSLHDRSRRENSAEHSWHVMLHALVLAEHAARPVDVSRVMTMLLLHDLVEIDAGDAPIHGGHDPAEQEAKEQAAADRLFGLLPVDQRDAMRFIWEEFEAAETDDAIFAKSIDRVQPVLSNLATDGGTWPEYNVTPEQLETRVGVKVARGAPAVWSGLRSRIDAWFSGRASLLHY</sequence>
<accession>U3AB18</accession>
<dbReference type="AlphaFoldDB" id="U3AB18"/>
<evidence type="ECO:0000256" key="2">
    <source>
        <dbReference type="ARBA" id="ARBA00022801"/>
    </source>
</evidence>
<dbReference type="InterPro" id="IPR039356">
    <property type="entry name" value="YfbR/HDDC2"/>
</dbReference>
<dbReference type="GO" id="GO:0046872">
    <property type="term" value="F:metal ion binding"/>
    <property type="evidence" value="ECO:0007669"/>
    <property type="project" value="UniProtKB-KW"/>
</dbReference>